<gene>
    <name evidence="2" type="ORF">GLYMA_05G206000</name>
</gene>
<reference evidence="3" key="2">
    <citation type="submission" date="2018-02" db="UniProtKB">
        <authorList>
            <consortium name="EnsemblPlants"/>
        </authorList>
    </citation>
    <scope>IDENTIFICATION</scope>
    <source>
        <strain evidence="3">Williams 82</strain>
    </source>
</reference>
<reference evidence="2" key="3">
    <citation type="submission" date="2018-07" db="EMBL/GenBank/DDBJ databases">
        <title>WGS assembly of Glycine max.</title>
        <authorList>
            <person name="Schmutz J."/>
            <person name="Cannon S."/>
            <person name="Schlueter J."/>
            <person name="Ma J."/>
            <person name="Mitros T."/>
            <person name="Nelson W."/>
            <person name="Hyten D."/>
            <person name="Song Q."/>
            <person name="Thelen J."/>
            <person name="Cheng J."/>
            <person name="Xu D."/>
            <person name="Hellsten U."/>
            <person name="May G."/>
            <person name="Yu Y."/>
            <person name="Sakurai T."/>
            <person name="Umezawa T."/>
            <person name="Bhattacharyya M."/>
            <person name="Sandhu D."/>
            <person name="Valliyodan B."/>
            <person name="Lindquist E."/>
            <person name="Peto M."/>
            <person name="Grant D."/>
            <person name="Shu S."/>
            <person name="Goodstein D."/>
            <person name="Barry K."/>
            <person name="Futrell-Griggs M."/>
            <person name="Abernathy B."/>
            <person name="Du J."/>
            <person name="Tian Z."/>
            <person name="Zhu L."/>
            <person name="Gill N."/>
            <person name="Joshi T."/>
            <person name="Libault M."/>
            <person name="Sethuraman A."/>
            <person name="Zhang X."/>
            <person name="Shinozaki K."/>
            <person name="Nguyen H."/>
            <person name="Wing R."/>
            <person name="Cregan P."/>
            <person name="Specht J."/>
            <person name="Grimwood J."/>
            <person name="Rokhsar D."/>
            <person name="Stacey G."/>
            <person name="Shoemaker R."/>
            <person name="Jackson S."/>
        </authorList>
    </citation>
    <scope>NUCLEOTIDE SEQUENCE</scope>
    <source>
        <tissue evidence="2">Callus</tissue>
    </source>
</reference>
<sequence>MGLTPMVSLASPSTLIAITTAPSFFSSLISFSYNLSLRYHQFLFSEWMYLFQKSMLLRQGKAQNHICIGITMPLNLLTTKFPCQPLIHPRLHTSLMALVLSPTTLFLLVSPLN</sequence>
<protein>
    <submittedName>
        <fullName evidence="2 3">Uncharacterized protein</fullName>
    </submittedName>
</protein>
<proteinExistence type="predicted"/>
<feature type="transmembrane region" description="Helical" evidence="1">
    <location>
        <begin position="15"/>
        <end position="35"/>
    </location>
</feature>
<dbReference type="InParanoid" id="A0A0R0K3J7"/>
<keyword evidence="1" id="KW-0472">Membrane</keyword>
<organism evidence="2">
    <name type="scientific">Glycine max</name>
    <name type="common">Soybean</name>
    <name type="synonym">Glycine hispida</name>
    <dbReference type="NCBI Taxonomy" id="3847"/>
    <lineage>
        <taxon>Eukaryota</taxon>
        <taxon>Viridiplantae</taxon>
        <taxon>Streptophyta</taxon>
        <taxon>Embryophyta</taxon>
        <taxon>Tracheophyta</taxon>
        <taxon>Spermatophyta</taxon>
        <taxon>Magnoliopsida</taxon>
        <taxon>eudicotyledons</taxon>
        <taxon>Gunneridae</taxon>
        <taxon>Pentapetalae</taxon>
        <taxon>rosids</taxon>
        <taxon>fabids</taxon>
        <taxon>Fabales</taxon>
        <taxon>Fabaceae</taxon>
        <taxon>Papilionoideae</taxon>
        <taxon>50 kb inversion clade</taxon>
        <taxon>NPAAA clade</taxon>
        <taxon>indigoferoid/millettioid clade</taxon>
        <taxon>Phaseoleae</taxon>
        <taxon>Glycine</taxon>
        <taxon>Glycine subgen. Soja</taxon>
    </lineage>
</organism>
<dbReference type="EnsemblPlants" id="KRH59849">
    <property type="protein sequence ID" value="KRH59849"/>
    <property type="gene ID" value="GLYMA_05G206000"/>
</dbReference>
<evidence type="ECO:0000313" key="3">
    <source>
        <dbReference type="EnsemblPlants" id="KRH59849"/>
    </source>
</evidence>
<dbReference type="AlphaFoldDB" id="A0A0R0K3J7"/>
<evidence type="ECO:0000256" key="1">
    <source>
        <dbReference type="SAM" id="Phobius"/>
    </source>
</evidence>
<dbReference type="EMBL" id="CM000838">
    <property type="protein sequence ID" value="KRH59849.1"/>
    <property type="molecule type" value="Genomic_DNA"/>
</dbReference>
<dbReference type="Proteomes" id="UP000008827">
    <property type="component" value="Chromosome 5"/>
</dbReference>
<evidence type="ECO:0000313" key="2">
    <source>
        <dbReference type="EMBL" id="KRH59849.1"/>
    </source>
</evidence>
<keyword evidence="1" id="KW-1133">Transmembrane helix</keyword>
<reference evidence="2 3" key="1">
    <citation type="journal article" date="2010" name="Nature">
        <title>Genome sequence of the palaeopolyploid soybean.</title>
        <authorList>
            <person name="Schmutz J."/>
            <person name="Cannon S.B."/>
            <person name="Schlueter J."/>
            <person name="Ma J."/>
            <person name="Mitros T."/>
            <person name="Nelson W."/>
            <person name="Hyten D.L."/>
            <person name="Song Q."/>
            <person name="Thelen J.J."/>
            <person name="Cheng J."/>
            <person name="Xu D."/>
            <person name="Hellsten U."/>
            <person name="May G.D."/>
            <person name="Yu Y."/>
            <person name="Sakurai T."/>
            <person name="Umezawa T."/>
            <person name="Bhattacharyya M.K."/>
            <person name="Sandhu D."/>
            <person name="Valliyodan B."/>
            <person name="Lindquist E."/>
            <person name="Peto M."/>
            <person name="Grant D."/>
            <person name="Shu S."/>
            <person name="Goodstein D."/>
            <person name="Barry K."/>
            <person name="Futrell-Griggs M."/>
            <person name="Abernathy B."/>
            <person name="Du J."/>
            <person name="Tian Z."/>
            <person name="Zhu L."/>
            <person name="Gill N."/>
            <person name="Joshi T."/>
            <person name="Libault M."/>
            <person name="Sethuraman A."/>
            <person name="Zhang X.-C."/>
            <person name="Shinozaki K."/>
            <person name="Nguyen H.T."/>
            <person name="Wing R.A."/>
            <person name="Cregan P."/>
            <person name="Specht J."/>
            <person name="Grimwood J."/>
            <person name="Rokhsar D."/>
            <person name="Stacey G."/>
            <person name="Shoemaker R.C."/>
            <person name="Jackson S.A."/>
        </authorList>
    </citation>
    <scope>NUCLEOTIDE SEQUENCE [LARGE SCALE GENOMIC DNA]</scope>
    <source>
        <strain evidence="3">cv. Williams 82</strain>
        <tissue evidence="2">Callus</tissue>
    </source>
</reference>
<name>A0A0R0K3J7_SOYBN</name>
<evidence type="ECO:0000313" key="4">
    <source>
        <dbReference type="Proteomes" id="UP000008827"/>
    </source>
</evidence>
<accession>A0A0R0K3J7</accession>
<dbReference type="Gramene" id="KRH59849">
    <property type="protein sequence ID" value="KRH59849"/>
    <property type="gene ID" value="GLYMA_05G206000"/>
</dbReference>
<keyword evidence="4" id="KW-1185">Reference proteome</keyword>
<keyword evidence="1" id="KW-0812">Transmembrane</keyword>